<dbReference type="PANTHER" id="PTHR23035">
    <property type="entry name" value="CILIA- AND FLAGELLA-ASSOCIATED PROTEIN 97-RELATED"/>
    <property type="match status" value="1"/>
</dbReference>
<evidence type="ECO:0000313" key="4">
    <source>
        <dbReference type="Proteomes" id="UP001295684"/>
    </source>
</evidence>
<keyword evidence="4" id="KW-1185">Reference proteome</keyword>
<dbReference type="EMBL" id="CAMPGE010011910">
    <property type="protein sequence ID" value="CAI2370710.1"/>
    <property type="molecule type" value="Genomic_DNA"/>
</dbReference>
<feature type="compositionally biased region" description="Basic residues" evidence="2">
    <location>
        <begin position="147"/>
        <end position="156"/>
    </location>
</feature>
<dbReference type="Proteomes" id="UP001295684">
    <property type="component" value="Unassembled WGS sequence"/>
</dbReference>
<dbReference type="Pfam" id="PF13879">
    <property type="entry name" value="Hmw_CFAP97"/>
    <property type="match status" value="1"/>
</dbReference>
<feature type="compositionally biased region" description="Basic and acidic residues" evidence="2">
    <location>
        <begin position="355"/>
        <end position="367"/>
    </location>
</feature>
<evidence type="ECO:0000256" key="1">
    <source>
        <dbReference type="ARBA" id="ARBA00008315"/>
    </source>
</evidence>
<dbReference type="AlphaFoldDB" id="A0AAD1USR2"/>
<comment type="similarity">
    <text evidence="1">Belongs to the CFAP97 family.</text>
</comment>
<proteinExistence type="inferred from homology"/>
<reference evidence="3" key="1">
    <citation type="submission" date="2023-07" db="EMBL/GenBank/DDBJ databases">
        <authorList>
            <consortium name="AG Swart"/>
            <person name="Singh M."/>
            <person name="Singh A."/>
            <person name="Seah K."/>
            <person name="Emmerich C."/>
        </authorList>
    </citation>
    <scope>NUCLEOTIDE SEQUENCE</scope>
    <source>
        <strain evidence="3">DP1</strain>
    </source>
</reference>
<sequence length="367" mass="41654">MVVQKFLTTCNPREGNKEQLLVDRVNAIQKENRILLKKMLTIDLKPGKYNPQRIKMYTTPSSYSLNRNKRIRELTRVTHENKMLLQRLQSAQSIYDHTKIPVQKFPKPCFRATNEPRIMSAVGGRTFGYQTMPIKQRRAKSSYAVARRTKKKKKRVMTAGYGGRKRSAVRKADQAARPITAKGPNIGRRNKSSNPNNQEEEDNGFRPETVPFTNIGPLGATEPQDGDDKIKQEITREVTGEREEVEVSKESEHEEKPVEDKYHEKEKQLDNLSDEASNNHDNEKSSNKEIIKETEENQESNKSVSSKAKAPEEPAPKHESGPPSPKNQEPSHDSQQKLAPLPESPKADPAPEPSPADHHNKEAEQQS</sequence>
<feature type="compositionally biased region" description="Basic and acidic residues" evidence="2">
    <location>
        <begin position="226"/>
        <end position="269"/>
    </location>
</feature>
<evidence type="ECO:0000256" key="2">
    <source>
        <dbReference type="SAM" id="MobiDB-lite"/>
    </source>
</evidence>
<feature type="compositionally biased region" description="Basic and acidic residues" evidence="2">
    <location>
        <begin position="277"/>
        <end position="295"/>
    </location>
</feature>
<name>A0AAD1USR2_EUPCR</name>
<gene>
    <name evidence="3" type="ORF">ECRASSUSDP1_LOCUS12028</name>
</gene>
<dbReference type="InterPro" id="IPR038791">
    <property type="entry name" value="Cfap97/Hemingway"/>
</dbReference>
<protein>
    <recommendedName>
        <fullName evidence="5">Cilia- and flagella-associated protein 97</fullName>
    </recommendedName>
</protein>
<feature type="compositionally biased region" description="Basic and acidic residues" evidence="2">
    <location>
        <begin position="309"/>
        <end position="320"/>
    </location>
</feature>
<evidence type="ECO:0008006" key="5">
    <source>
        <dbReference type="Google" id="ProtNLM"/>
    </source>
</evidence>
<comment type="caution">
    <text evidence="3">The sequence shown here is derived from an EMBL/GenBank/DDBJ whole genome shotgun (WGS) entry which is preliminary data.</text>
</comment>
<accession>A0AAD1USR2</accession>
<dbReference type="PANTHER" id="PTHR23035:SF2">
    <property type="entry name" value="KIAA1430 HOMOLOGUE"/>
    <property type="match status" value="1"/>
</dbReference>
<organism evidence="3 4">
    <name type="scientific">Euplotes crassus</name>
    <dbReference type="NCBI Taxonomy" id="5936"/>
    <lineage>
        <taxon>Eukaryota</taxon>
        <taxon>Sar</taxon>
        <taxon>Alveolata</taxon>
        <taxon>Ciliophora</taxon>
        <taxon>Intramacronucleata</taxon>
        <taxon>Spirotrichea</taxon>
        <taxon>Hypotrichia</taxon>
        <taxon>Euplotida</taxon>
        <taxon>Euplotidae</taxon>
        <taxon>Moneuplotes</taxon>
    </lineage>
</organism>
<evidence type="ECO:0000313" key="3">
    <source>
        <dbReference type="EMBL" id="CAI2370710.1"/>
    </source>
</evidence>
<feature type="region of interest" description="Disordered" evidence="2">
    <location>
        <begin position="138"/>
        <end position="367"/>
    </location>
</feature>
<dbReference type="InterPro" id="IPR029488">
    <property type="entry name" value="Hmw/CFAP97"/>
</dbReference>